<evidence type="ECO:0000313" key="3">
    <source>
        <dbReference type="Proteomes" id="UP000664477"/>
    </source>
</evidence>
<reference evidence="2" key="1">
    <citation type="submission" date="2021-03" db="EMBL/GenBank/DDBJ databases">
        <title>Molecular epidemiology and mechanisms of colistin and carbapenem resistance in Enterobacteriaceae from clinical isolates, the environment and porcine samples in Pretoria, South Africa.</title>
        <authorList>
            <person name="Bogoshi D."/>
            <person name="Mbelle N.M."/>
            <person name="Naidoo V."/>
            <person name="Osei Sekyere J."/>
        </authorList>
    </citation>
    <scope>NUCLEOTIDE SEQUENCE</scope>
    <source>
        <strain evidence="2">C052</strain>
    </source>
</reference>
<gene>
    <name evidence="2" type="ORF">J4727_04070</name>
</gene>
<dbReference type="AlphaFoldDB" id="A0A939NE35"/>
<sequence length="58" mass="6587">MTGQELMINTDNNLIIIGDSLDYKTDINDDGFTTYQILVMVLPVSFLLLQRINILKVV</sequence>
<proteinExistence type="predicted"/>
<comment type="caution">
    <text evidence="2">The sequence shown here is derived from an EMBL/GenBank/DDBJ whole genome shotgun (WGS) entry which is preliminary data.</text>
</comment>
<name>A0A939NE35_PRORE</name>
<evidence type="ECO:0000313" key="2">
    <source>
        <dbReference type="EMBL" id="MBO1915915.1"/>
    </source>
</evidence>
<feature type="transmembrane region" description="Helical" evidence="1">
    <location>
        <begin position="32"/>
        <end position="49"/>
    </location>
</feature>
<keyword evidence="1" id="KW-1133">Transmembrane helix</keyword>
<protein>
    <submittedName>
        <fullName evidence="2">Uncharacterized protein</fullName>
    </submittedName>
</protein>
<evidence type="ECO:0000256" key="1">
    <source>
        <dbReference type="SAM" id="Phobius"/>
    </source>
</evidence>
<dbReference type="Proteomes" id="UP000664477">
    <property type="component" value="Unassembled WGS sequence"/>
</dbReference>
<dbReference type="EMBL" id="JAGETQ010000012">
    <property type="protein sequence ID" value="MBO1915915.1"/>
    <property type="molecule type" value="Genomic_DNA"/>
</dbReference>
<accession>A0A939NE35</accession>
<keyword evidence="1" id="KW-0472">Membrane</keyword>
<keyword evidence="1" id="KW-0812">Transmembrane</keyword>
<organism evidence="2 3">
    <name type="scientific">Providencia rettgeri</name>
    <dbReference type="NCBI Taxonomy" id="587"/>
    <lineage>
        <taxon>Bacteria</taxon>
        <taxon>Pseudomonadati</taxon>
        <taxon>Pseudomonadota</taxon>
        <taxon>Gammaproteobacteria</taxon>
        <taxon>Enterobacterales</taxon>
        <taxon>Morganellaceae</taxon>
        <taxon>Providencia</taxon>
    </lineage>
</organism>